<accession>A0A840L8Z4</accession>
<feature type="domain" description="4Fe-4S ferredoxin-type" evidence="8">
    <location>
        <begin position="255"/>
        <end position="284"/>
    </location>
</feature>
<evidence type="ECO:0000259" key="8">
    <source>
        <dbReference type="PROSITE" id="PS51379"/>
    </source>
</evidence>
<dbReference type="PROSITE" id="PS00198">
    <property type="entry name" value="4FE4S_FER_1"/>
    <property type="match status" value="1"/>
</dbReference>
<sequence length="473" mass="52928">MSPSDKPAAPQRVIPLYVAEAKVYPRSVSGRFANWRWLMVALTQLFFYGMPWLQWNGRQALLFDLEAGRFYVLGLLLYPQDFIYLAALLVLSALALFFFTAVAGRLWCGYSCPQTVYTEMFLWIERHTEGDRQARMRLDREPWSWHKLARKAAKHGGWLALSLLTGFSFVAYFIPVRELADQVLSLELQAWPLFWVLFYAGATYGNAGFLREQMCKYICPYARFQSALIDADSLIISYDAQRGEPRGARSRKQALTSQVSGAADCVDCTLCVQVCPTGIDIRNGLQNECIGCAACIDVCDQVMDKVGAPRGLIRYATENGIRGHWSRRQMLARVLRPRVLLYGTALAALSLAFVLSVSQRKALLIDVIKDRQLMARQVEDGEIENVYRLQLINRSEAPLQLRLRAEGLPGLRLLAQGAQSFKVPASGIATLPMQLRLQPAAGLPAGAHPVQIEAQELGGGRIFTAKAVFFVPR</sequence>
<dbReference type="PROSITE" id="PS51379">
    <property type="entry name" value="4FE4S_FER_2"/>
    <property type="match status" value="1"/>
</dbReference>
<dbReference type="InterPro" id="IPR017896">
    <property type="entry name" value="4Fe4S_Fe-S-bd"/>
</dbReference>
<dbReference type="NCBIfam" id="TIGR02745">
    <property type="entry name" value="ccoG_rdxA_fixG"/>
    <property type="match status" value="1"/>
</dbReference>
<evidence type="ECO:0000256" key="4">
    <source>
        <dbReference type="ARBA" id="ARBA00022982"/>
    </source>
</evidence>
<evidence type="ECO:0000256" key="5">
    <source>
        <dbReference type="ARBA" id="ARBA00023004"/>
    </source>
</evidence>
<dbReference type="Gene3D" id="1.10.1060.10">
    <property type="entry name" value="Alpha-helical ferredoxin"/>
    <property type="match status" value="1"/>
</dbReference>
<evidence type="ECO:0000256" key="3">
    <source>
        <dbReference type="ARBA" id="ARBA00022723"/>
    </source>
</evidence>
<dbReference type="InterPro" id="IPR017900">
    <property type="entry name" value="4Fe4S_Fe_S_CS"/>
</dbReference>
<dbReference type="SUPFAM" id="SSF54862">
    <property type="entry name" value="4Fe-4S ferredoxins"/>
    <property type="match status" value="1"/>
</dbReference>
<dbReference type="Proteomes" id="UP000562027">
    <property type="component" value="Unassembled WGS sequence"/>
</dbReference>
<dbReference type="PANTHER" id="PTHR30176:SF3">
    <property type="entry name" value="FERREDOXIN-TYPE PROTEIN NAPH"/>
    <property type="match status" value="1"/>
</dbReference>
<evidence type="ECO:0000256" key="2">
    <source>
        <dbReference type="ARBA" id="ARBA00022485"/>
    </source>
</evidence>
<keyword evidence="1" id="KW-0813">Transport</keyword>
<feature type="transmembrane region" description="Helical" evidence="7">
    <location>
        <begin position="82"/>
        <end position="103"/>
    </location>
</feature>
<keyword evidence="7" id="KW-0472">Membrane</keyword>
<keyword evidence="2" id="KW-0004">4Fe-4S</keyword>
<keyword evidence="3" id="KW-0479">Metal-binding</keyword>
<evidence type="ECO:0000256" key="6">
    <source>
        <dbReference type="ARBA" id="ARBA00023014"/>
    </source>
</evidence>
<name>A0A840L8Z4_9BURK</name>
<gene>
    <name evidence="9" type="ORF">HNP55_002767</name>
</gene>
<dbReference type="Pfam" id="PF11614">
    <property type="entry name" value="FixG_C"/>
    <property type="match status" value="1"/>
</dbReference>
<feature type="transmembrane region" description="Helical" evidence="7">
    <location>
        <begin position="156"/>
        <end position="176"/>
    </location>
</feature>
<feature type="transmembrane region" description="Helical" evidence="7">
    <location>
        <begin position="35"/>
        <end position="55"/>
    </location>
</feature>
<dbReference type="Pfam" id="PF13746">
    <property type="entry name" value="Fer4_18"/>
    <property type="match status" value="1"/>
</dbReference>
<dbReference type="GO" id="GO:0005886">
    <property type="term" value="C:plasma membrane"/>
    <property type="evidence" value="ECO:0007669"/>
    <property type="project" value="TreeGrafter"/>
</dbReference>
<organism evidence="9 10">
    <name type="scientific">Roseateles oligotrophus</name>
    <dbReference type="NCBI Taxonomy" id="1769250"/>
    <lineage>
        <taxon>Bacteria</taxon>
        <taxon>Pseudomonadati</taxon>
        <taxon>Pseudomonadota</taxon>
        <taxon>Betaproteobacteria</taxon>
        <taxon>Burkholderiales</taxon>
        <taxon>Sphaerotilaceae</taxon>
        <taxon>Roseateles</taxon>
    </lineage>
</organism>
<reference evidence="9 10" key="1">
    <citation type="submission" date="2020-08" db="EMBL/GenBank/DDBJ databases">
        <title>Functional genomics of gut bacteria from endangered species of beetles.</title>
        <authorList>
            <person name="Carlos-Shanley C."/>
        </authorList>
    </citation>
    <scope>NUCLEOTIDE SEQUENCE [LARGE SCALE GENOMIC DNA]</scope>
    <source>
        <strain evidence="9 10">S00239</strain>
    </source>
</reference>
<comment type="caution">
    <text evidence="9">The sequence shown here is derived from an EMBL/GenBank/DDBJ whole genome shotgun (WGS) entry which is preliminary data.</text>
</comment>
<evidence type="ECO:0000256" key="7">
    <source>
        <dbReference type="SAM" id="Phobius"/>
    </source>
</evidence>
<feature type="transmembrane region" description="Helical" evidence="7">
    <location>
        <begin position="188"/>
        <end position="207"/>
    </location>
</feature>
<keyword evidence="6" id="KW-0411">Iron-sulfur</keyword>
<evidence type="ECO:0000256" key="1">
    <source>
        <dbReference type="ARBA" id="ARBA00022448"/>
    </source>
</evidence>
<dbReference type="InterPro" id="IPR013783">
    <property type="entry name" value="Ig-like_fold"/>
</dbReference>
<feature type="transmembrane region" description="Helical" evidence="7">
    <location>
        <begin position="339"/>
        <end position="357"/>
    </location>
</feature>
<keyword evidence="7" id="KW-0812">Transmembrane</keyword>
<dbReference type="Pfam" id="PF12801">
    <property type="entry name" value="Fer4_5"/>
    <property type="match status" value="1"/>
</dbReference>
<dbReference type="InterPro" id="IPR009051">
    <property type="entry name" value="Helical_ferredxn"/>
</dbReference>
<dbReference type="RefSeq" id="WP_184300313.1">
    <property type="nucleotide sequence ID" value="NZ_JACHLP010000005.1"/>
</dbReference>
<protein>
    <submittedName>
        <fullName evidence="9">Cytochrome c oxidase accessory protein FixG</fullName>
    </submittedName>
</protein>
<dbReference type="InterPro" id="IPR014116">
    <property type="entry name" value="Cyt_c_oxidase_cbb3_FixG"/>
</dbReference>
<dbReference type="Gene3D" id="2.60.40.10">
    <property type="entry name" value="Immunoglobulins"/>
    <property type="match status" value="1"/>
</dbReference>
<keyword evidence="4" id="KW-0249">Electron transport</keyword>
<dbReference type="InterPro" id="IPR051684">
    <property type="entry name" value="Electron_Trans/Redox"/>
</dbReference>
<dbReference type="InterPro" id="IPR032879">
    <property type="entry name" value="FixG_C"/>
</dbReference>
<dbReference type="AlphaFoldDB" id="A0A840L8Z4"/>
<keyword evidence="5" id="KW-0408">Iron</keyword>
<keyword evidence="10" id="KW-1185">Reference proteome</keyword>
<dbReference type="GO" id="GO:0051539">
    <property type="term" value="F:4 iron, 4 sulfur cluster binding"/>
    <property type="evidence" value="ECO:0007669"/>
    <property type="project" value="UniProtKB-KW"/>
</dbReference>
<dbReference type="PANTHER" id="PTHR30176">
    <property type="entry name" value="FERREDOXIN-TYPE PROTEIN NAPH"/>
    <property type="match status" value="1"/>
</dbReference>
<dbReference type="EMBL" id="JACHLP010000005">
    <property type="protein sequence ID" value="MBB4844231.1"/>
    <property type="molecule type" value="Genomic_DNA"/>
</dbReference>
<evidence type="ECO:0000313" key="9">
    <source>
        <dbReference type="EMBL" id="MBB4844231.1"/>
    </source>
</evidence>
<proteinExistence type="predicted"/>
<evidence type="ECO:0000313" key="10">
    <source>
        <dbReference type="Proteomes" id="UP000562027"/>
    </source>
</evidence>
<dbReference type="GO" id="GO:0046872">
    <property type="term" value="F:metal ion binding"/>
    <property type="evidence" value="ECO:0007669"/>
    <property type="project" value="UniProtKB-KW"/>
</dbReference>
<keyword evidence="7" id="KW-1133">Transmembrane helix</keyword>